<dbReference type="AlphaFoldDB" id="A0A640VLH8"/>
<dbReference type="PROSITE" id="PS50042">
    <property type="entry name" value="CNMP_BINDING_3"/>
    <property type="match status" value="1"/>
</dbReference>
<evidence type="ECO:0000313" key="4">
    <source>
        <dbReference type="Proteomes" id="UP000436522"/>
    </source>
</evidence>
<dbReference type="Gene3D" id="3.20.20.450">
    <property type="entry name" value="EAL domain"/>
    <property type="match status" value="1"/>
</dbReference>
<dbReference type="Proteomes" id="UP000436522">
    <property type="component" value="Unassembled WGS sequence"/>
</dbReference>
<name>A0A640VLH8_9RHOB</name>
<keyword evidence="4" id="KW-1185">Reference proteome</keyword>
<dbReference type="CDD" id="cd00038">
    <property type="entry name" value="CAP_ED"/>
    <property type="match status" value="1"/>
</dbReference>
<dbReference type="EMBL" id="BLIV01000002">
    <property type="protein sequence ID" value="GFE49153.1"/>
    <property type="molecule type" value="Genomic_DNA"/>
</dbReference>
<proteinExistence type="predicted"/>
<dbReference type="PROSITE" id="PS50883">
    <property type="entry name" value="EAL"/>
    <property type="match status" value="1"/>
</dbReference>
<dbReference type="RefSeq" id="WP_159975040.1">
    <property type="nucleotide sequence ID" value="NZ_BLIV01000002.1"/>
</dbReference>
<evidence type="ECO:0000313" key="3">
    <source>
        <dbReference type="EMBL" id="GFE49153.1"/>
    </source>
</evidence>
<dbReference type="PANTHER" id="PTHR33121">
    <property type="entry name" value="CYCLIC DI-GMP PHOSPHODIESTERASE PDEF"/>
    <property type="match status" value="1"/>
</dbReference>
<dbReference type="InterPro" id="IPR035919">
    <property type="entry name" value="EAL_sf"/>
</dbReference>
<dbReference type="InterPro" id="IPR000595">
    <property type="entry name" value="cNMP-bd_dom"/>
</dbReference>
<dbReference type="SUPFAM" id="SSF51206">
    <property type="entry name" value="cAMP-binding domain-like"/>
    <property type="match status" value="1"/>
</dbReference>
<reference evidence="3 4" key="1">
    <citation type="submission" date="2019-12" db="EMBL/GenBank/DDBJ databases">
        <title>Roseobacter cerasinus sp. nov., isolated from seawater around aquaculture.</title>
        <authorList>
            <person name="Muramatsu S."/>
            <person name="Takabe Y."/>
            <person name="Mori K."/>
            <person name="Takaichi S."/>
            <person name="Hanada S."/>
        </authorList>
    </citation>
    <scope>NUCLEOTIDE SEQUENCE [LARGE SCALE GENOMIC DNA]</scope>
    <source>
        <strain evidence="3 4">AI77</strain>
    </source>
</reference>
<dbReference type="InterPro" id="IPR018490">
    <property type="entry name" value="cNMP-bd_dom_sf"/>
</dbReference>
<feature type="domain" description="EAL" evidence="2">
    <location>
        <begin position="138"/>
        <end position="394"/>
    </location>
</feature>
<dbReference type="SMART" id="SM00100">
    <property type="entry name" value="cNMP"/>
    <property type="match status" value="1"/>
</dbReference>
<dbReference type="GO" id="GO:0071111">
    <property type="term" value="F:cyclic-guanylate-specific phosphodiesterase activity"/>
    <property type="evidence" value="ECO:0007669"/>
    <property type="project" value="InterPro"/>
</dbReference>
<dbReference type="Pfam" id="PF00027">
    <property type="entry name" value="cNMP_binding"/>
    <property type="match status" value="1"/>
</dbReference>
<feature type="domain" description="Cyclic nucleotide-binding" evidence="1">
    <location>
        <begin position="1"/>
        <end position="88"/>
    </location>
</feature>
<organism evidence="3 4">
    <name type="scientific">Roseobacter cerasinus</name>
    <dbReference type="NCBI Taxonomy" id="2602289"/>
    <lineage>
        <taxon>Bacteria</taxon>
        <taxon>Pseudomonadati</taxon>
        <taxon>Pseudomonadota</taxon>
        <taxon>Alphaproteobacteria</taxon>
        <taxon>Rhodobacterales</taxon>
        <taxon>Roseobacteraceae</taxon>
        <taxon>Roseobacter</taxon>
    </lineage>
</organism>
<dbReference type="CDD" id="cd01948">
    <property type="entry name" value="EAL"/>
    <property type="match status" value="1"/>
</dbReference>
<dbReference type="SMART" id="SM00052">
    <property type="entry name" value="EAL"/>
    <property type="match status" value="1"/>
</dbReference>
<evidence type="ECO:0000259" key="1">
    <source>
        <dbReference type="PROSITE" id="PS50042"/>
    </source>
</evidence>
<dbReference type="InterPro" id="IPR014710">
    <property type="entry name" value="RmlC-like_jellyroll"/>
</dbReference>
<dbReference type="InterPro" id="IPR050706">
    <property type="entry name" value="Cyclic-di-GMP_PDE-like"/>
</dbReference>
<dbReference type="InterPro" id="IPR001633">
    <property type="entry name" value="EAL_dom"/>
</dbReference>
<protein>
    <recommendedName>
        <fullName evidence="5">Cyclic nucleotide-binding protein</fullName>
    </recommendedName>
</protein>
<evidence type="ECO:0008006" key="5">
    <source>
        <dbReference type="Google" id="ProtNLM"/>
    </source>
</evidence>
<dbReference type="SUPFAM" id="SSF141868">
    <property type="entry name" value="EAL domain-like"/>
    <property type="match status" value="1"/>
</dbReference>
<dbReference type="OrthoDB" id="9814202at2"/>
<gene>
    <name evidence="3" type="ORF">So717_09060</name>
</gene>
<dbReference type="PANTHER" id="PTHR33121:SF70">
    <property type="entry name" value="SIGNALING PROTEIN YKOW"/>
    <property type="match status" value="1"/>
</dbReference>
<sequence length="402" mass="44104">MPSVLELRLSPGDILYREGDDNEFAYVIETGAVVLYRTEAGQRVYVEKRGAGSIIGELSILTSQPRAVTVEAVAPTTVYRISADRIRRRFEEIDPILRACIDTSINFASTFTQQKARSAADAPVAASTLRDAGKLIEEFRLETDILRGLDREEFSLLFQPIVELSDSRIVGCEALMRWRHPVLDNVSPEHFIRIAEKTGSIKQLTEFAIIDGCATLKRLKALDACPEGFFLSINVSGKDIGRRGFIDFLGFTLEANDLSPEDVKLEITETALIPDVAIADKNLKQLHDLGCGISIDDFGTGHSNFAYLKSLPLTSLKIDRAFAGDAHSNPVSQSIVKLLIKLGKDLDVDIIAEGVETSDDVATLRSLGCRFAQGYYYHKPIPESELASVISDPGARLNLASA</sequence>
<evidence type="ECO:0000259" key="2">
    <source>
        <dbReference type="PROSITE" id="PS50883"/>
    </source>
</evidence>
<comment type="caution">
    <text evidence="3">The sequence shown here is derived from an EMBL/GenBank/DDBJ whole genome shotgun (WGS) entry which is preliminary data.</text>
</comment>
<accession>A0A640VLH8</accession>
<dbReference type="Gene3D" id="2.60.120.10">
    <property type="entry name" value="Jelly Rolls"/>
    <property type="match status" value="1"/>
</dbReference>
<dbReference type="Pfam" id="PF00563">
    <property type="entry name" value="EAL"/>
    <property type="match status" value="1"/>
</dbReference>